<gene>
    <name evidence="1" type="ORF">LCGC14_1588590</name>
</gene>
<name>A0A0F9J0Z1_9ZZZZ</name>
<reference evidence="1" key="1">
    <citation type="journal article" date="2015" name="Nature">
        <title>Complex archaea that bridge the gap between prokaryotes and eukaryotes.</title>
        <authorList>
            <person name="Spang A."/>
            <person name="Saw J.H."/>
            <person name="Jorgensen S.L."/>
            <person name="Zaremba-Niedzwiedzka K."/>
            <person name="Martijn J."/>
            <person name="Lind A.E."/>
            <person name="van Eijk R."/>
            <person name="Schleper C."/>
            <person name="Guy L."/>
            <person name="Ettema T.J."/>
        </authorList>
    </citation>
    <scope>NUCLEOTIDE SEQUENCE</scope>
</reference>
<comment type="caution">
    <text evidence="1">The sequence shown here is derived from an EMBL/GenBank/DDBJ whole genome shotgun (WGS) entry which is preliminary data.</text>
</comment>
<protein>
    <submittedName>
        <fullName evidence="1">Uncharacterized protein</fullName>
    </submittedName>
</protein>
<proteinExistence type="predicted"/>
<sequence length="67" mass="7842">MADKKEILKKNGYGKALERNDPREIAYCIKNLIIKYKGLIRTADTFDEEDLKELEYLKHDLSILEAI</sequence>
<dbReference type="EMBL" id="LAZR01012582">
    <property type="protein sequence ID" value="KKM26079.1"/>
    <property type="molecule type" value="Genomic_DNA"/>
</dbReference>
<dbReference type="AlphaFoldDB" id="A0A0F9J0Z1"/>
<evidence type="ECO:0000313" key="1">
    <source>
        <dbReference type="EMBL" id="KKM26079.1"/>
    </source>
</evidence>
<accession>A0A0F9J0Z1</accession>
<organism evidence="1">
    <name type="scientific">marine sediment metagenome</name>
    <dbReference type="NCBI Taxonomy" id="412755"/>
    <lineage>
        <taxon>unclassified sequences</taxon>
        <taxon>metagenomes</taxon>
        <taxon>ecological metagenomes</taxon>
    </lineage>
</organism>